<evidence type="ECO:0000256" key="9">
    <source>
        <dbReference type="ARBA" id="ARBA00046145"/>
    </source>
</evidence>
<feature type="compositionally biased region" description="Polar residues" evidence="10">
    <location>
        <begin position="312"/>
        <end position="330"/>
    </location>
</feature>
<dbReference type="PANTHER" id="PTHR10614">
    <property type="entry name" value="INSULIN RECEPTOR SUBSTRATE"/>
    <property type="match status" value="1"/>
</dbReference>
<proteinExistence type="predicted"/>
<dbReference type="PRINTS" id="PR00628">
    <property type="entry name" value="INSULINRSI"/>
</dbReference>
<dbReference type="AlphaFoldDB" id="A0A443STE1"/>
<keyword evidence="13" id="KW-0675">Receptor</keyword>
<dbReference type="SUPFAM" id="SSF50729">
    <property type="entry name" value="PH domain-like"/>
    <property type="match status" value="2"/>
</dbReference>
<dbReference type="InterPro" id="IPR002404">
    <property type="entry name" value="IRS_PTB"/>
</dbReference>
<keyword evidence="7" id="KW-0896">Oogenesis</keyword>
<dbReference type="GO" id="GO:0048477">
    <property type="term" value="P:oogenesis"/>
    <property type="evidence" value="ECO:0007669"/>
    <property type="project" value="UniProtKB-KW"/>
</dbReference>
<dbReference type="VEuPathDB" id="VectorBase:LDEU001277"/>
<feature type="domain" description="IRS-type PTB" evidence="12">
    <location>
        <begin position="140"/>
        <end position="247"/>
    </location>
</feature>
<evidence type="ECO:0000313" key="14">
    <source>
        <dbReference type="Proteomes" id="UP000288716"/>
    </source>
</evidence>
<keyword evidence="14" id="KW-1185">Reference proteome</keyword>
<keyword evidence="3" id="KW-0597">Phosphoprotein</keyword>
<dbReference type="PANTHER" id="PTHR10614:SF13">
    <property type="entry name" value="INSULIN RECEPTOR SUBSTRATE 1"/>
    <property type="match status" value="1"/>
</dbReference>
<dbReference type="Pfam" id="PF02174">
    <property type="entry name" value="IRS"/>
    <property type="match status" value="1"/>
</dbReference>
<dbReference type="InterPro" id="IPR039011">
    <property type="entry name" value="IRS"/>
</dbReference>
<dbReference type="Proteomes" id="UP000288716">
    <property type="component" value="Unassembled WGS sequence"/>
</dbReference>
<sequence length="696" mass="77172">MKDMLNTKGSREKLANEKECSGQNDNEFVVKKAYLRKLKSMKKKYFVLRRECGGDPSRLDYYGSEKKFKNNALNAKRSIILKDCFSINRRCTAKSKYCIALYTAEDCVTLIFDNENEMNDWLHVLLELQSGVEGFRRPQYDHVWQVTLSKKGLGENRNMAGIYRLCLTAKSLLLFKVFSSSEKRNCFEFPLISIRRCGHTENYFFMDLGRSSCIGPGELWIMTEDTTTSHDMHETILKAMKSSKSHEDFAPLPRPRSASTSENAKPLTARRPTSGGIISPTSTVQPTTISSSISYASITTSAGIRDRCDSLPSRTRNNSECSRVTHTDNVQPRVKSHDMRPYVGLYSRTMSYSPPSNSILSPSSNACSTDSAGSSLSVDDYDSMSINGISSYQDFYIPSSQISRDTSAIPTEPPIREEEFIPDDYLSMDPSAQNVGNDYSTVNISTISKPVTTQSQQQLRSSLNLSLQCKNASSSPISSPGVNLSVVQSHDEGYIPMSPVGSTESTGYKSCSTRSSSIFERSSMSSDVSNGYVPMAPGATSTIDQRIKAAESDGYLDMTPLSTSLPKPESHFGVSPRTTSILSNVIPAKQLTEEFRLDKVKSYFAPEDDDSFDFIKPVRSYSMGSRPQMHSRSHNVTKMAHNHSRTSRSTLASCTVGAFGSSTPKEDEAVRVRAYSMGSQTTGAREVITERKNSIK</sequence>
<feature type="region of interest" description="Disordered" evidence="10">
    <location>
        <begin position="242"/>
        <end position="285"/>
    </location>
</feature>
<feature type="region of interest" description="Disordered" evidence="10">
    <location>
        <begin position="307"/>
        <end position="330"/>
    </location>
</feature>
<comment type="subunit">
    <text evidence="1">Bindings to phosphatidylinositol 3-kinase and SHP2.</text>
</comment>
<name>A0A443STE1_9ACAR</name>
<evidence type="ECO:0000256" key="5">
    <source>
        <dbReference type="ARBA" id="ARBA00022737"/>
    </source>
</evidence>
<evidence type="ECO:0000256" key="8">
    <source>
        <dbReference type="ARBA" id="ARBA00033282"/>
    </source>
</evidence>
<dbReference type="GO" id="GO:0005829">
    <property type="term" value="C:cytosol"/>
    <property type="evidence" value="ECO:0007669"/>
    <property type="project" value="TreeGrafter"/>
</dbReference>
<comment type="function">
    <text evidence="9">Activates phosphatidylinositol 3-kinase when bound to the regulatory p85 subunit. May mediate the control of various cellular processes by insulin-like peptides. When phosphorylated by the insulin receptor binds specifically to various cellular proteins containing SH2 domains. Involved in control of cell proliferation, cell size, and body and organ growth throughout development. Also has a role in a signaling pathway controlling the physiological response required to endure periods of low nutrient conditions. Insulin/insulin-like growth factor (IGF) signaling pathway has a role in regulating aging and is necessary in the ovary for vitellogenic maturation.</text>
</comment>
<dbReference type="SMART" id="SM01244">
    <property type="entry name" value="IRS"/>
    <property type="match status" value="1"/>
</dbReference>
<dbReference type="Gene3D" id="2.30.29.30">
    <property type="entry name" value="Pleckstrin-homology domain (PH domain)/Phosphotyrosine-binding domain (PTB)"/>
    <property type="match status" value="2"/>
</dbReference>
<feature type="compositionally biased region" description="Low complexity" evidence="10">
    <location>
        <begin position="353"/>
        <end position="364"/>
    </location>
</feature>
<dbReference type="InterPro" id="IPR011993">
    <property type="entry name" value="PH-like_dom_sf"/>
</dbReference>
<dbReference type="SMART" id="SM00310">
    <property type="entry name" value="PTBI"/>
    <property type="match status" value="1"/>
</dbReference>
<evidence type="ECO:0000256" key="7">
    <source>
        <dbReference type="ARBA" id="ARBA00022943"/>
    </source>
</evidence>
<dbReference type="InterPro" id="IPR001849">
    <property type="entry name" value="PH_domain"/>
</dbReference>
<dbReference type="STRING" id="299467.A0A443STE1"/>
<keyword evidence="4" id="KW-0341">Growth regulation</keyword>
<evidence type="ECO:0000256" key="4">
    <source>
        <dbReference type="ARBA" id="ARBA00022604"/>
    </source>
</evidence>
<evidence type="ECO:0000259" key="11">
    <source>
        <dbReference type="PROSITE" id="PS50003"/>
    </source>
</evidence>
<dbReference type="SMART" id="SM00233">
    <property type="entry name" value="PH"/>
    <property type="match status" value="1"/>
</dbReference>
<protein>
    <recommendedName>
        <fullName evidence="2">Insulin receptor substrate 1</fullName>
    </recommendedName>
    <alternativeName>
        <fullName evidence="8">Protein chico</fullName>
    </alternativeName>
</protein>
<evidence type="ECO:0000256" key="2">
    <source>
        <dbReference type="ARBA" id="ARBA00015710"/>
    </source>
</evidence>
<organism evidence="13 14">
    <name type="scientific">Leptotrombidium deliense</name>
    <dbReference type="NCBI Taxonomy" id="299467"/>
    <lineage>
        <taxon>Eukaryota</taxon>
        <taxon>Metazoa</taxon>
        <taxon>Ecdysozoa</taxon>
        <taxon>Arthropoda</taxon>
        <taxon>Chelicerata</taxon>
        <taxon>Arachnida</taxon>
        <taxon>Acari</taxon>
        <taxon>Acariformes</taxon>
        <taxon>Trombidiformes</taxon>
        <taxon>Prostigmata</taxon>
        <taxon>Anystina</taxon>
        <taxon>Parasitengona</taxon>
        <taxon>Trombiculoidea</taxon>
        <taxon>Trombiculidae</taxon>
        <taxon>Leptotrombidium</taxon>
    </lineage>
</organism>
<evidence type="ECO:0000256" key="6">
    <source>
        <dbReference type="ARBA" id="ARBA00022782"/>
    </source>
</evidence>
<dbReference type="Pfam" id="PF00169">
    <property type="entry name" value="PH"/>
    <property type="match status" value="1"/>
</dbReference>
<dbReference type="OrthoDB" id="946068at2759"/>
<keyword evidence="5" id="KW-0677">Repeat</keyword>
<feature type="domain" description="PH" evidence="11">
    <location>
        <begin position="28"/>
        <end position="130"/>
    </location>
</feature>
<dbReference type="GO" id="GO:0043548">
    <property type="term" value="F:phosphatidylinositol 3-kinase binding"/>
    <property type="evidence" value="ECO:0007669"/>
    <property type="project" value="TreeGrafter"/>
</dbReference>
<gene>
    <name evidence="13" type="ORF">B4U80_10592</name>
</gene>
<dbReference type="CDD" id="cd01204">
    <property type="entry name" value="PTB_IRS"/>
    <property type="match status" value="1"/>
</dbReference>
<dbReference type="GO" id="GO:0005158">
    <property type="term" value="F:insulin receptor binding"/>
    <property type="evidence" value="ECO:0007669"/>
    <property type="project" value="InterPro"/>
</dbReference>
<keyword evidence="6" id="KW-0221">Differentiation</keyword>
<accession>A0A443STE1</accession>
<reference evidence="13 14" key="1">
    <citation type="journal article" date="2018" name="Gigascience">
        <title>Genomes of trombidid mites reveal novel predicted allergens and laterally-transferred genes associated with secondary metabolism.</title>
        <authorList>
            <person name="Dong X."/>
            <person name="Chaisiri K."/>
            <person name="Xia D."/>
            <person name="Armstrong S.D."/>
            <person name="Fang Y."/>
            <person name="Donnelly M.J."/>
            <person name="Kadowaki T."/>
            <person name="McGarry J.W."/>
            <person name="Darby A.C."/>
            <person name="Makepeace B.L."/>
        </authorList>
    </citation>
    <scope>NUCLEOTIDE SEQUENCE [LARGE SCALE GENOMIC DNA]</scope>
    <source>
        <strain evidence="13">UoL-UT</strain>
    </source>
</reference>
<evidence type="ECO:0000256" key="10">
    <source>
        <dbReference type="SAM" id="MobiDB-lite"/>
    </source>
</evidence>
<evidence type="ECO:0000259" key="12">
    <source>
        <dbReference type="PROSITE" id="PS51064"/>
    </source>
</evidence>
<dbReference type="PROSITE" id="PS51064">
    <property type="entry name" value="IRS_PTB"/>
    <property type="match status" value="1"/>
</dbReference>
<dbReference type="GO" id="GO:0005886">
    <property type="term" value="C:plasma membrane"/>
    <property type="evidence" value="ECO:0007669"/>
    <property type="project" value="TreeGrafter"/>
</dbReference>
<dbReference type="EMBL" id="NCKV01000385">
    <property type="protein sequence ID" value="RWS30764.1"/>
    <property type="molecule type" value="Genomic_DNA"/>
</dbReference>
<evidence type="ECO:0000256" key="1">
    <source>
        <dbReference type="ARBA" id="ARBA00011440"/>
    </source>
</evidence>
<feature type="region of interest" description="Disordered" evidence="10">
    <location>
        <begin position="353"/>
        <end position="372"/>
    </location>
</feature>
<evidence type="ECO:0000256" key="3">
    <source>
        <dbReference type="ARBA" id="ARBA00022553"/>
    </source>
</evidence>
<dbReference type="CDD" id="cd01257">
    <property type="entry name" value="PH_IRS"/>
    <property type="match status" value="1"/>
</dbReference>
<evidence type="ECO:0000313" key="13">
    <source>
        <dbReference type="EMBL" id="RWS30764.1"/>
    </source>
</evidence>
<dbReference type="GO" id="GO:0008286">
    <property type="term" value="P:insulin receptor signaling pathway"/>
    <property type="evidence" value="ECO:0007669"/>
    <property type="project" value="InterPro"/>
</dbReference>
<dbReference type="PROSITE" id="PS50003">
    <property type="entry name" value="PH_DOMAIN"/>
    <property type="match status" value="1"/>
</dbReference>
<comment type="caution">
    <text evidence="13">The sequence shown here is derived from an EMBL/GenBank/DDBJ whole genome shotgun (WGS) entry which is preliminary data.</text>
</comment>